<dbReference type="OrthoDB" id="1938551at2759"/>
<name>A0A2P5EEF4_TREOI</name>
<dbReference type="Proteomes" id="UP000237000">
    <property type="component" value="Unassembled WGS sequence"/>
</dbReference>
<dbReference type="InParanoid" id="A0A2P5EEF4"/>
<dbReference type="AlphaFoldDB" id="A0A2P5EEF4"/>
<comment type="caution">
    <text evidence="1">The sequence shown here is derived from an EMBL/GenBank/DDBJ whole genome shotgun (WGS) entry which is preliminary data.</text>
</comment>
<organism evidence="1 2">
    <name type="scientific">Trema orientale</name>
    <name type="common">Charcoal tree</name>
    <name type="synonym">Celtis orientalis</name>
    <dbReference type="NCBI Taxonomy" id="63057"/>
    <lineage>
        <taxon>Eukaryota</taxon>
        <taxon>Viridiplantae</taxon>
        <taxon>Streptophyta</taxon>
        <taxon>Embryophyta</taxon>
        <taxon>Tracheophyta</taxon>
        <taxon>Spermatophyta</taxon>
        <taxon>Magnoliopsida</taxon>
        <taxon>eudicotyledons</taxon>
        <taxon>Gunneridae</taxon>
        <taxon>Pentapetalae</taxon>
        <taxon>rosids</taxon>
        <taxon>fabids</taxon>
        <taxon>Rosales</taxon>
        <taxon>Cannabaceae</taxon>
        <taxon>Trema</taxon>
    </lineage>
</organism>
<evidence type="ECO:0000313" key="1">
    <source>
        <dbReference type="EMBL" id="PON83896.1"/>
    </source>
</evidence>
<feature type="non-terminal residue" evidence="1">
    <location>
        <position position="72"/>
    </location>
</feature>
<accession>A0A2P5EEF4</accession>
<gene>
    <name evidence="1" type="ORF">TorRG33x02_203360</name>
</gene>
<protein>
    <submittedName>
        <fullName evidence="1">Uncharacterized protein</fullName>
    </submittedName>
</protein>
<keyword evidence="2" id="KW-1185">Reference proteome</keyword>
<reference evidence="2" key="1">
    <citation type="submission" date="2016-06" db="EMBL/GenBank/DDBJ databases">
        <title>Parallel loss of symbiosis genes in relatives of nitrogen-fixing non-legume Parasponia.</title>
        <authorList>
            <person name="Van Velzen R."/>
            <person name="Holmer R."/>
            <person name="Bu F."/>
            <person name="Rutten L."/>
            <person name="Van Zeijl A."/>
            <person name="Liu W."/>
            <person name="Santuari L."/>
            <person name="Cao Q."/>
            <person name="Sharma T."/>
            <person name="Shen D."/>
            <person name="Roswanjaya Y."/>
            <person name="Wardhani T."/>
            <person name="Kalhor M.S."/>
            <person name="Jansen J."/>
            <person name="Van den Hoogen J."/>
            <person name="Gungor B."/>
            <person name="Hartog M."/>
            <person name="Hontelez J."/>
            <person name="Verver J."/>
            <person name="Yang W.-C."/>
            <person name="Schijlen E."/>
            <person name="Repin R."/>
            <person name="Schilthuizen M."/>
            <person name="Schranz E."/>
            <person name="Heidstra R."/>
            <person name="Miyata K."/>
            <person name="Fedorova E."/>
            <person name="Kohlen W."/>
            <person name="Bisseling T."/>
            <person name="Smit S."/>
            <person name="Geurts R."/>
        </authorList>
    </citation>
    <scope>NUCLEOTIDE SEQUENCE [LARGE SCALE GENOMIC DNA]</scope>
    <source>
        <strain evidence="2">cv. RG33-2</strain>
    </source>
</reference>
<proteinExistence type="predicted"/>
<dbReference type="EMBL" id="JXTC01000171">
    <property type="protein sequence ID" value="PON83896.1"/>
    <property type="molecule type" value="Genomic_DNA"/>
</dbReference>
<evidence type="ECO:0000313" key="2">
    <source>
        <dbReference type="Proteomes" id="UP000237000"/>
    </source>
</evidence>
<sequence>MSPIFGIEDVDGRWRDKLDDTAEVIETYYTFLSFHPGSNDFEAIIEKVEPQVTFEMSQNLLKPFTKEDVKTA</sequence>